<dbReference type="Proteomes" id="UP001500503">
    <property type="component" value="Unassembled WGS sequence"/>
</dbReference>
<keyword evidence="2" id="KW-1185">Reference proteome</keyword>
<organism evidence="1 2">
    <name type="scientific">Actinoallomurus oryzae</name>
    <dbReference type="NCBI Taxonomy" id="502180"/>
    <lineage>
        <taxon>Bacteria</taxon>
        <taxon>Bacillati</taxon>
        <taxon>Actinomycetota</taxon>
        <taxon>Actinomycetes</taxon>
        <taxon>Streptosporangiales</taxon>
        <taxon>Thermomonosporaceae</taxon>
        <taxon>Actinoallomurus</taxon>
    </lineage>
</organism>
<proteinExistence type="predicted"/>
<dbReference type="RefSeq" id="WP_345475004.1">
    <property type="nucleotide sequence ID" value="NZ_BAABHF010000060.1"/>
</dbReference>
<reference evidence="2" key="1">
    <citation type="journal article" date="2019" name="Int. J. Syst. Evol. Microbiol.">
        <title>The Global Catalogue of Microorganisms (GCM) 10K type strain sequencing project: providing services to taxonomists for standard genome sequencing and annotation.</title>
        <authorList>
            <consortium name="The Broad Institute Genomics Platform"/>
            <consortium name="The Broad Institute Genome Sequencing Center for Infectious Disease"/>
            <person name="Wu L."/>
            <person name="Ma J."/>
        </authorList>
    </citation>
    <scope>NUCLEOTIDE SEQUENCE [LARGE SCALE GENOMIC DNA]</scope>
    <source>
        <strain evidence="2">JCM 17933</strain>
    </source>
</reference>
<sequence>MNPLGDTDLVDIAVTLAPGDGECIRCGEYFSIHGAFAMWHDGEVCTDCAPPDIAQAVAALDELHEVITIGDVSSRNRRALADTLRNLARLADQITSGERTVHKAIDFAAGPWSNDEPCGVHLDWHIDSAPPRTHSTAPMPPGQA</sequence>
<evidence type="ECO:0000313" key="2">
    <source>
        <dbReference type="Proteomes" id="UP001500503"/>
    </source>
</evidence>
<comment type="caution">
    <text evidence="1">The sequence shown here is derived from an EMBL/GenBank/DDBJ whole genome shotgun (WGS) entry which is preliminary data.</text>
</comment>
<dbReference type="EMBL" id="BAABHF010000060">
    <property type="protein sequence ID" value="GAA4518370.1"/>
    <property type="molecule type" value="Genomic_DNA"/>
</dbReference>
<evidence type="ECO:0000313" key="1">
    <source>
        <dbReference type="EMBL" id="GAA4518370.1"/>
    </source>
</evidence>
<protein>
    <submittedName>
        <fullName evidence="1">Uncharacterized protein</fullName>
    </submittedName>
</protein>
<name>A0ABP8R5H4_9ACTN</name>
<gene>
    <name evidence="1" type="ORF">GCM10023191_092360</name>
</gene>
<accession>A0ABP8R5H4</accession>